<dbReference type="EMBL" id="JAATIS010009265">
    <property type="protein sequence ID" value="KAG2455698.1"/>
    <property type="molecule type" value="Genomic_DNA"/>
</dbReference>
<comment type="caution">
    <text evidence="9">The sequence shown here is derived from an EMBL/GenBank/DDBJ whole genome shotgun (WGS) entry which is preliminary data.</text>
</comment>
<evidence type="ECO:0000256" key="6">
    <source>
        <dbReference type="ARBA" id="ARBA00022989"/>
    </source>
</evidence>
<dbReference type="GO" id="GO:0016020">
    <property type="term" value="C:membrane"/>
    <property type="evidence" value="ECO:0007669"/>
    <property type="project" value="UniProtKB-SubCell"/>
</dbReference>
<evidence type="ECO:0000256" key="4">
    <source>
        <dbReference type="ARBA" id="ARBA00013039"/>
    </source>
</evidence>
<dbReference type="GO" id="GO:0004252">
    <property type="term" value="F:serine-type endopeptidase activity"/>
    <property type="evidence" value="ECO:0007669"/>
    <property type="project" value="InterPro"/>
</dbReference>
<dbReference type="PANTHER" id="PTHR45840">
    <property type="entry name" value="RHOMBOID-RELATED PROTEIN"/>
    <property type="match status" value="1"/>
</dbReference>
<keyword evidence="5" id="KW-0812">Transmembrane</keyword>
<dbReference type="FunFam" id="1.10.238.10:FF:000279">
    <property type="entry name" value="Rhomboid, veinlet-like 3 (Drosophila)"/>
    <property type="match status" value="1"/>
</dbReference>
<reference evidence="9 10" key="1">
    <citation type="journal article" date="2021" name="Cell">
        <title>Tracing the genetic footprints of vertebrate landing in non-teleost ray-finned fishes.</title>
        <authorList>
            <person name="Bi X."/>
            <person name="Wang K."/>
            <person name="Yang L."/>
            <person name="Pan H."/>
            <person name="Jiang H."/>
            <person name="Wei Q."/>
            <person name="Fang M."/>
            <person name="Yu H."/>
            <person name="Zhu C."/>
            <person name="Cai Y."/>
            <person name="He Y."/>
            <person name="Gan X."/>
            <person name="Zeng H."/>
            <person name="Yu D."/>
            <person name="Zhu Y."/>
            <person name="Jiang H."/>
            <person name="Qiu Q."/>
            <person name="Yang H."/>
            <person name="Zhang Y.E."/>
            <person name="Wang W."/>
            <person name="Zhu M."/>
            <person name="He S."/>
            <person name="Zhang G."/>
        </authorList>
    </citation>
    <scope>NUCLEOTIDE SEQUENCE [LARGE SCALE GENOMIC DNA]</scope>
    <source>
        <strain evidence="9">Bchr_013</strain>
    </source>
</reference>
<keyword evidence="6" id="KW-1133">Transmembrane helix</keyword>
<dbReference type="InterPro" id="IPR035952">
    <property type="entry name" value="Rhomboid-like_sf"/>
</dbReference>
<keyword evidence="7" id="KW-0472">Membrane</keyword>
<dbReference type="Gene3D" id="1.20.1540.10">
    <property type="entry name" value="Rhomboid-like"/>
    <property type="match status" value="1"/>
</dbReference>
<dbReference type="InterPro" id="IPR051739">
    <property type="entry name" value="Rhomboid_IM_Serine_Proteases"/>
</dbReference>
<evidence type="ECO:0000256" key="1">
    <source>
        <dbReference type="ARBA" id="ARBA00000156"/>
    </source>
</evidence>
<organism evidence="9 10">
    <name type="scientific">Polypterus senegalus</name>
    <name type="common">Senegal bichir</name>
    <dbReference type="NCBI Taxonomy" id="55291"/>
    <lineage>
        <taxon>Eukaryota</taxon>
        <taxon>Metazoa</taxon>
        <taxon>Chordata</taxon>
        <taxon>Craniata</taxon>
        <taxon>Vertebrata</taxon>
        <taxon>Euteleostomi</taxon>
        <taxon>Actinopterygii</taxon>
        <taxon>Polypteriformes</taxon>
        <taxon>Polypteridae</taxon>
        <taxon>Polypterus</taxon>
    </lineage>
</organism>
<comment type="subcellular location">
    <subcellularLocation>
        <location evidence="2">Membrane</location>
        <topology evidence="2">Multi-pass membrane protein</topology>
    </subcellularLocation>
</comment>
<name>A0A8X8BEG8_POLSE</name>
<proteinExistence type="inferred from homology"/>
<dbReference type="Pfam" id="PF01694">
    <property type="entry name" value="Rhomboid"/>
    <property type="match status" value="1"/>
</dbReference>
<feature type="non-terminal residue" evidence="9">
    <location>
        <position position="1"/>
    </location>
</feature>
<gene>
    <name evidence="9" type="primary">Rhbdl1</name>
    <name evidence="9" type="ORF">GTO96_0007884</name>
</gene>
<dbReference type="InterPro" id="IPR022764">
    <property type="entry name" value="Peptidase_S54_rhomboid_dom"/>
</dbReference>
<evidence type="ECO:0000256" key="3">
    <source>
        <dbReference type="ARBA" id="ARBA00009045"/>
    </source>
</evidence>
<evidence type="ECO:0000259" key="8">
    <source>
        <dbReference type="Pfam" id="PF01694"/>
    </source>
</evidence>
<feature type="domain" description="Peptidase S54 rhomboid" evidence="8">
    <location>
        <begin position="177"/>
        <end position="233"/>
    </location>
</feature>
<evidence type="ECO:0000313" key="10">
    <source>
        <dbReference type="Proteomes" id="UP000886611"/>
    </source>
</evidence>
<feature type="non-terminal residue" evidence="9">
    <location>
        <position position="387"/>
    </location>
</feature>
<comment type="similarity">
    <text evidence="3">Belongs to the peptidase S54 family.</text>
</comment>
<evidence type="ECO:0000256" key="2">
    <source>
        <dbReference type="ARBA" id="ARBA00004141"/>
    </source>
</evidence>
<evidence type="ECO:0000256" key="5">
    <source>
        <dbReference type="ARBA" id="ARBA00022692"/>
    </source>
</evidence>
<evidence type="ECO:0000256" key="7">
    <source>
        <dbReference type="ARBA" id="ARBA00023136"/>
    </source>
</evidence>
<dbReference type="SUPFAM" id="SSF47473">
    <property type="entry name" value="EF-hand"/>
    <property type="match status" value="1"/>
</dbReference>
<dbReference type="PANTHER" id="PTHR45840:SF4">
    <property type="entry name" value="RHOMBOID-RELATED PROTEIN 1"/>
    <property type="match status" value="1"/>
</dbReference>
<sequence>MDRSSLFKLIQEQLDPENTGFIAVENFTNLVEHHELQLDPSKLEMLFALVQSNEEGQVCYQELIELLSSKRSSSFRKAIANGRRTLQREILLDETGLGIYKRFVRYVAYEILPCENDRRWYFHQNRFCPPPVFMAVITVVQIIVFICYGAKLNKWVLQTYHPDFMKSPLVYHPGHRAQVWRFFTYIFMHVGLEQLGFNALLQLVIGVPLEMVHGLVRISLLYIAGVLAENGLELAEATARELANKLEMPSEDVAFPAVTSLRRRQKKRHFNYEVRDELITDPKEKFRTEFFLALLDQAIMSMNERFDQMKQHFDNFGFLQNYQLISPMDDNTLMKYSTDLKIALTDSKNNESDIDSHALCSEICMFANLVPSNSTAMQALEYLFEKE</sequence>
<comment type="catalytic activity">
    <reaction evidence="1">
        <text>Cleaves type-1 transmembrane domains using a catalytic dyad composed of serine and histidine that are contributed by different transmembrane domains.</text>
        <dbReference type="EC" id="3.4.21.105"/>
    </reaction>
</comment>
<dbReference type="AlphaFoldDB" id="A0A8X8BEG8"/>
<accession>A0A8X8BEG8</accession>
<dbReference type="Gene3D" id="1.10.238.10">
    <property type="entry name" value="EF-hand"/>
    <property type="match status" value="1"/>
</dbReference>
<dbReference type="InterPro" id="IPR011992">
    <property type="entry name" value="EF-hand-dom_pair"/>
</dbReference>
<protein>
    <recommendedName>
        <fullName evidence="4">rhomboid protease</fullName>
        <ecNumber evidence="4">3.4.21.105</ecNumber>
    </recommendedName>
</protein>
<dbReference type="EC" id="3.4.21.105" evidence="4"/>
<dbReference type="SUPFAM" id="SSF144091">
    <property type="entry name" value="Rhomboid-like"/>
    <property type="match status" value="1"/>
</dbReference>
<dbReference type="Proteomes" id="UP000886611">
    <property type="component" value="Unassembled WGS sequence"/>
</dbReference>
<evidence type="ECO:0000313" key="9">
    <source>
        <dbReference type="EMBL" id="KAG2455698.1"/>
    </source>
</evidence>
<keyword evidence="10" id="KW-1185">Reference proteome</keyword>